<gene>
    <name evidence="4 5" type="primary">hflD</name>
    <name evidence="5" type="ORF">GCM10023307_25290</name>
</gene>
<keyword evidence="3 4" id="KW-0472">Membrane</keyword>
<comment type="subcellular location">
    <subcellularLocation>
        <location evidence="4">Cytoplasm</location>
    </subcellularLocation>
    <subcellularLocation>
        <location evidence="4">Cell membrane</location>
        <topology evidence="4">Peripheral membrane protein</topology>
        <orientation evidence="4">Cytoplasmic side</orientation>
    </subcellularLocation>
</comment>
<evidence type="ECO:0000313" key="6">
    <source>
        <dbReference type="Proteomes" id="UP001499959"/>
    </source>
</evidence>
<comment type="similarity">
    <text evidence="4">Belongs to the HflD family.</text>
</comment>
<sequence length="205" mass="22410">MRMTMDFSSRVLALAGLLQALKLVRQIADTGHADAAAERIALDSVFRIDADSVEAVYGGSASVRGGLLLLRDHLGTVRGDDALPKLAKAILEIERRFVADEGMTEHVLEGIRTLGGIAERQGSIHPEAISRLGQLYADTISHLRPKVIVQGNPHYLQQPEVVAEIRALLLAALRSAVLWRQMGGSLWDFVFSRRQMVAAIDAHLM</sequence>
<evidence type="ECO:0000313" key="5">
    <source>
        <dbReference type="EMBL" id="GAA4798197.1"/>
    </source>
</evidence>
<dbReference type="PANTHER" id="PTHR38100:SF1">
    <property type="entry name" value="HIGH FREQUENCY LYSOGENIZATION PROTEIN HFLD"/>
    <property type="match status" value="1"/>
</dbReference>
<comment type="caution">
    <text evidence="5">The sequence shown here is derived from an EMBL/GenBank/DDBJ whole genome shotgun (WGS) entry which is preliminary data.</text>
</comment>
<dbReference type="Gene3D" id="1.10.3890.10">
    <property type="entry name" value="HflD-like"/>
    <property type="match status" value="1"/>
</dbReference>
<proteinExistence type="inferred from homology"/>
<protein>
    <recommendedName>
        <fullName evidence="4">High frequency lysogenization protein HflD homolog</fullName>
    </recommendedName>
</protein>
<dbReference type="SUPFAM" id="SSF101322">
    <property type="entry name" value="YcfC-like"/>
    <property type="match status" value="1"/>
</dbReference>
<evidence type="ECO:0000256" key="4">
    <source>
        <dbReference type="HAMAP-Rule" id="MF_00695"/>
    </source>
</evidence>
<name>A0ABP9BRI1_9GAMM</name>
<dbReference type="EMBL" id="BAABJE010000014">
    <property type="protein sequence ID" value="GAA4798197.1"/>
    <property type="molecule type" value="Genomic_DNA"/>
</dbReference>
<dbReference type="InterPro" id="IPR035932">
    <property type="entry name" value="HflD-like_sf"/>
</dbReference>
<dbReference type="Proteomes" id="UP001499959">
    <property type="component" value="Unassembled WGS sequence"/>
</dbReference>
<dbReference type="NCBIfam" id="NF001246">
    <property type="entry name" value="PRK00218.1-2"/>
    <property type="match status" value="1"/>
</dbReference>
<reference evidence="6" key="1">
    <citation type="journal article" date="2019" name="Int. J. Syst. Evol. Microbiol.">
        <title>The Global Catalogue of Microorganisms (GCM) 10K type strain sequencing project: providing services to taxonomists for standard genome sequencing and annotation.</title>
        <authorList>
            <consortium name="The Broad Institute Genomics Platform"/>
            <consortium name="The Broad Institute Genome Sequencing Center for Infectious Disease"/>
            <person name="Wu L."/>
            <person name="Ma J."/>
        </authorList>
    </citation>
    <scope>NUCLEOTIDE SEQUENCE [LARGE SCALE GENOMIC DNA]</scope>
    <source>
        <strain evidence="6">JCM 18204</strain>
    </source>
</reference>
<dbReference type="HAMAP" id="MF_00695">
    <property type="entry name" value="HflD_protein"/>
    <property type="match status" value="1"/>
</dbReference>
<keyword evidence="6" id="KW-1185">Reference proteome</keyword>
<dbReference type="Pfam" id="PF04356">
    <property type="entry name" value="DUF489"/>
    <property type="match status" value="1"/>
</dbReference>
<keyword evidence="2 4" id="KW-0963">Cytoplasm</keyword>
<keyword evidence="1 4" id="KW-1003">Cell membrane</keyword>
<evidence type="ECO:0000256" key="3">
    <source>
        <dbReference type="ARBA" id="ARBA00023136"/>
    </source>
</evidence>
<accession>A0ABP9BRI1</accession>
<organism evidence="5 6">
    <name type="scientific">Lysobacter hankyongensis</name>
    <dbReference type="NCBI Taxonomy" id="1176535"/>
    <lineage>
        <taxon>Bacteria</taxon>
        <taxon>Pseudomonadati</taxon>
        <taxon>Pseudomonadota</taxon>
        <taxon>Gammaproteobacteria</taxon>
        <taxon>Lysobacterales</taxon>
        <taxon>Lysobacteraceae</taxon>
        <taxon>Lysobacter</taxon>
    </lineage>
</organism>
<evidence type="ECO:0000256" key="2">
    <source>
        <dbReference type="ARBA" id="ARBA00022490"/>
    </source>
</evidence>
<dbReference type="PANTHER" id="PTHR38100">
    <property type="entry name" value="HIGH FREQUENCY LYSOGENIZATION PROTEIN HFLD"/>
    <property type="match status" value="1"/>
</dbReference>
<evidence type="ECO:0000256" key="1">
    <source>
        <dbReference type="ARBA" id="ARBA00022475"/>
    </source>
</evidence>
<dbReference type="InterPro" id="IPR007451">
    <property type="entry name" value="HflD"/>
</dbReference>